<keyword evidence="4" id="KW-1185">Reference proteome</keyword>
<dbReference type="PROSITE" id="PS50033">
    <property type="entry name" value="UBX"/>
    <property type="match status" value="1"/>
</dbReference>
<dbReference type="CDD" id="cd14413">
    <property type="entry name" value="UBA_FAF1"/>
    <property type="match status" value="1"/>
</dbReference>
<sequence>MSENREQVLADFQACTGIEDVGEAIFHLEETNWDLLAAINRVMPQETQTLPSEMDVDVEMIEEIKREPSNSVKSSPDVTVISCVRSDCPLPFQLPVSVGADFIPLPSTSQPESSTRLLQFRIHFREEVIQLQLPDTGTVGDLKTLLTAQLGILACQQGLEGWKHYPSSDLTTLASLNLPKENILFLTVPDIMEDGELSAEDSSTAERLIQPYTLNVHDESQQKNYSLKFLGSKTVLEVKTDVYTLTDIPVRHQVWTGWPSQLKNDRTTLACSGIRHPVHEFTVKRAPFTAHPIKENKKFVVDLADSDNSSVEEFEDASETFTEDDIFVDVETKRMQPLIPNNVEDEVAGCIHFSDQFTNRYGECHPEFFPGSLDEAVKEACLRSAKDRRLLAVYLHHDGSVLTNVFCTQLLGFESVLQCLNNHFVVWGWDLTHESNKLKFLGSVTRTLGSVAAMTIRNIEVERLPALLIIMRMRSATEIFTIVHGNVGVSELLTSLIQAVDVFTEQQRMEIREEDERAARELVKREQDAAYQESLEADRAKEEAKRHQELMENREKERREIRRQEVELIKEAHRLEVKSQLPEEPQESAGAGITKIRFRLPKGECLTRRFQITAPLKVLLDFLVVQGYPPDEYKVISSWPRRDLTSLDSKLTLQELKLCPQETVILEER</sequence>
<dbReference type="EMBL" id="NEVH01021921">
    <property type="protein sequence ID" value="PNF19491.1"/>
    <property type="molecule type" value="Genomic_DNA"/>
</dbReference>
<evidence type="ECO:0000313" key="3">
    <source>
        <dbReference type="EMBL" id="PNF19491.1"/>
    </source>
</evidence>
<accession>A0A2J7PT25</accession>
<dbReference type="GO" id="GO:0043130">
    <property type="term" value="F:ubiquitin binding"/>
    <property type="evidence" value="ECO:0007669"/>
    <property type="project" value="TreeGrafter"/>
</dbReference>
<dbReference type="SMART" id="SM00594">
    <property type="entry name" value="UAS"/>
    <property type="match status" value="1"/>
</dbReference>
<dbReference type="SUPFAM" id="SSF54236">
    <property type="entry name" value="Ubiquitin-like"/>
    <property type="match status" value="3"/>
</dbReference>
<feature type="domain" description="UBX" evidence="2">
    <location>
        <begin position="589"/>
        <end position="666"/>
    </location>
</feature>
<name>A0A2J7PT25_9NEOP</name>
<dbReference type="GO" id="GO:0036503">
    <property type="term" value="P:ERAD pathway"/>
    <property type="evidence" value="ECO:0007669"/>
    <property type="project" value="TreeGrafter"/>
</dbReference>
<dbReference type="Pfam" id="PF00789">
    <property type="entry name" value="UBX"/>
    <property type="match status" value="1"/>
</dbReference>
<dbReference type="PANTHER" id="PTHR23322">
    <property type="entry name" value="FAS-ASSOCIATED PROTEIN"/>
    <property type="match status" value="1"/>
</dbReference>
<evidence type="ECO:0000259" key="2">
    <source>
        <dbReference type="PROSITE" id="PS50033"/>
    </source>
</evidence>
<dbReference type="InterPro" id="IPR050730">
    <property type="entry name" value="UBX_domain-protein"/>
</dbReference>
<dbReference type="OrthoDB" id="1920064at2759"/>
<dbReference type="Pfam" id="PF21021">
    <property type="entry name" value="FAF1"/>
    <property type="match status" value="1"/>
</dbReference>
<dbReference type="STRING" id="105785.A0A2J7PT25"/>
<dbReference type="CDD" id="cd01771">
    <property type="entry name" value="UBX_UBXN3A"/>
    <property type="match status" value="1"/>
</dbReference>
<dbReference type="Gene3D" id="3.40.30.10">
    <property type="entry name" value="Glutaredoxin"/>
    <property type="match status" value="1"/>
</dbReference>
<dbReference type="Gene3D" id="1.10.8.10">
    <property type="entry name" value="DNA helicase RuvA subunit, C-terminal domain"/>
    <property type="match status" value="1"/>
</dbReference>
<feature type="compositionally biased region" description="Basic and acidic residues" evidence="1">
    <location>
        <begin position="536"/>
        <end position="556"/>
    </location>
</feature>
<dbReference type="PANTHER" id="PTHR23322:SF96">
    <property type="entry name" value="FAS-ASSOCIATED FACTOR 1"/>
    <property type="match status" value="1"/>
</dbReference>
<proteinExistence type="predicted"/>
<evidence type="ECO:0000313" key="4">
    <source>
        <dbReference type="Proteomes" id="UP000235965"/>
    </source>
</evidence>
<protein>
    <submittedName>
        <fullName evidence="3">FAS-associated factor 1</fullName>
    </submittedName>
</protein>
<dbReference type="InterPro" id="IPR044541">
    <property type="entry name" value="FAF1_UBA"/>
</dbReference>
<dbReference type="InterPro" id="IPR001012">
    <property type="entry name" value="UBX_dom"/>
</dbReference>
<dbReference type="InParanoid" id="A0A2J7PT25"/>
<dbReference type="SUPFAM" id="SSF52833">
    <property type="entry name" value="Thioredoxin-like"/>
    <property type="match status" value="1"/>
</dbReference>
<gene>
    <name evidence="3" type="ORF">B7P43_G02323</name>
</gene>
<dbReference type="AlphaFoldDB" id="A0A2J7PT25"/>
<comment type="caution">
    <text evidence="3">The sequence shown here is derived from an EMBL/GenBank/DDBJ whole genome shotgun (WGS) entry which is preliminary data.</text>
</comment>
<dbReference type="Pfam" id="PF14555">
    <property type="entry name" value="UBA_4"/>
    <property type="match status" value="1"/>
</dbReference>
<dbReference type="GO" id="GO:0005783">
    <property type="term" value="C:endoplasmic reticulum"/>
    <property type="evidence" value="ECO:0007669"/>
    <property type="project" value="TreeGrafter"/>
</dbReference>
<reference evidence="3 4" key="1">
    <citation type="submission" date="2017-12" db="EMBL/GenBank/DDBJ databases">
        <title>Hemimetabolous genomes reveal molecular basis of termite eusociality.</title>
        <authorList>
            <person name="Harrison M.C."/>
            <person name="Jongepier E."/>
            <person name="Robertson H.M."/>
            <person name="Arning N."/>
            <person name="Bitard-Feildel T."/>
            <person name="Chao H."/>
            <person name="Childers C.P."/>
            <person name="Dinh H."/>
            <person name="Doddapaneni H."/>
            <person name="Dugan S."/>
            <person name="Gowin J."/>
            <person name="Greiner C."/>
            <person name="Han Y."/>
            <person name="Hu H."/>
            <person name="Hughes D.S.T."/>
            <person name="Huylmans A.-K."/>
            <person name="Kemena C."/>
            <person name="Kremer L.P.M."/>
            <person name="Lee S.L."/>
            <person name="Lopez-Ezquerra A."/>
            <person name="Mallet L."/>
            <person name="Monroy-Kuhn J.M."/>
            <person name="Moser A."/>
            <person name="Murali S.C."/>
            <person name="Muzny D.M."/>
            <person name="Otani S."/>
            <person name="Piulachs M.-D."/>
            <person name="Poelchau M."/>
            <person name="Qu J."/>
            <person name="Schaub F."/>
            <person name="Wada-Katsumata A."/>
            <person name="Worley K.C."/>
            <person name="Xie Q."/>
            <person name="Ylla G."/>
            <person name="Poulsen M."/>
            <person name="Gibbs R.A."/>
            <person name="Schal C."/>
            <person name="Richards S."/>
            <person name="Belles X."/>
            <person name="Korb J."/>
            <person name="Bornberg-Bauer E."/>
        </authorList>
    </citation>
    <scope>NUCLEOTIDE SEQUENCE [LARGE SCALE GENOMIC DNA]</scope>
    <source>
        <tissue evidence="3">Whole body</tissue>
    </source>
</reference>
<dbReference type="InterPro" id="IPR036249">
    <property type="entry name" value="Thioredoxin-like_sf"/>
</dbReference>
<organism evidence="3 4">
    <name type="scientific">Cryptotermes secundus</name>
    <dbReference type="NCBI Taxonomy" id="105785"/>
    <lineage>
        <taxon>Eukaryota</taxon>
        <taxon>Metazoa</taxon>
        <taxon>Ecdysozoa</taxon>
        <taxon>Arthropoda</taxon>
        <taxon>Hexapoda</taxon>
        <taxon>Insecta</taxon>
        <taxon>Pterygota</taxon>
        <taxon>Neoptera</taxon>
        <taxon>Polyneoptera</taxon>
        <taxon>Dictyoptera</taxon>
        <taxon>Blattodea</taxon>
        <taxon>Blattoidea</taxon>
        <taxon>Termitoidae</taxon>
        <taxon>Kalotermitidae</taxon>
        <taxon>Cryptotermitinae</taxon>
        <taxon>Cryptotermes</taxon>
    </lineage>
</organism>
<dbReference type="CDD" id="cd17129">
    <property type="entry name" value="Ubl1_FAF1"/>
    <property type="match status" value="1"/>
</dbReference>
<dbReference type="Proteomes" id="UP000235965">
    <property type="component" value="Unassembled WGS sequence"/>
</dbReference>
<dbReference type="FunCoup" id="A0A2J7PT25">
    <property type="interactions" value="1735"/>
</dbReference>
<dbReference type="InterPro" id="IPR033043">
    <property type="entry name" value="FAF1-like_UBX"/>
</dbReference>
<dbReference type="GO" id="GO:0005634">
    <property type="term" value="C:nucleus"/>
    <property type="evidence" value="ECO:0007669"/>
    <property type="project" value="TreeGrafter"/>
</dbReference>
<evidence type="ECO:0000256" key="1">
    <source>
        <dbReference type="SAM" id="MobiDB-lite"/>
    </source>
</evidence>
<dbReference type="Gene3D" id="3.10.20.90">
    <property type="entry name" value="Phosphatidylinositol 3-kinase Catalytic Subunit, Chain A, domain 1"/>
    <property type="match status" value="3"/>
</dbReference>
<dbReference type="InterPro" id="IPR006577">
    <property type="entry name" value="UAS"/>
</dbReference>
<dbReference type="InterPro" id="IPR029071">
    <property type="entry name" value="Ubiquitin-like_domsf"/>
</dbReference>
<dbReference type="SMART" id="SM00166">
    <property type="entry name" value="UBX"/>
    <property type="match status" value="1"/>
</dbReference>
<dbReference type="InterPro" id="IPR049483">
    <property type="entry name" value="FAF1_2-like_UAS"/>
</dbReference>
<feature type="region of interest" description="Disordered" evidence="1">
    <location>
        <begin position="534"/>
        <end position="556"/>
    </location>
</feature>
<dbReference type="CDD" id="cd17130">
    <property type="entry name" value="Ubl2_FAF1"/>
    <property type="match status" value="1"/>
</dbReference>